<dbReference type="GO" id="GO:0032259">
    <property type="term" value="P:methylation"/>
    <property type="evidence" value="ECO:0007669"/>
    <property type="project" value="UniProtKB-KW"/>
</dbReference>
<dbReference type="GO" id="GO:0008168">
    <property type="term" value="F:methyltransferase activity"/>
    <property type="evidence" value="ECO:0007669"/>
    <property type="project" value="UniProtKB-KW"/>
</dbReference>
<accession>A0AB39KV56</accession>
<evidence type="ECO:0000313" key="4">
    <source>
        <dbReference type="EMBL" id="XDO97640.1"/>
    </source>
</evidence>
<evidence type="ECO:0000256" key="3">
    <source>
        <dbReference type="ARBA" id="ARBA00022691"/>
    </source>
</evidence>
<gene>
    <name evidence="4" type="ORF">ABOZ73_04255</name>
</gene>
<evidence type="ECO:0000256" key="1">
    <source>
        <dbReference type="ARBA" id="ARBA00022603"/>
    </source>
</evidence>
<keyword evidence="1 4" id="KW-0489">Methyltransferase</keyword>
<dbReference type="RefSeq" id="WP_369060998.1">
    <property type="nucleotide sequence ID" value="NZ_CP158375.1"/>
</dbReference>
<sequence>MERAVYDHLRDLDGEHWWFVARRRILGRLIQTLGLPADARILEVGAGAGGNIPLLKQFGDVQAVEPDEESRACAAERTGVPLHDGLLPDGLPFAPETFDLVCAFDVVEHVDDDKGALRALAALAKPGGWVLTTVPAYQWLWSRHDELHHHKRRYVLPEYRALIEGAGLTIERATYFNTLLFPAAVAQRQVKRWRGDDSPDDAMPSKPLNRLLQSIFALEAPMVAHAGLPFGMSIAAAARKDHRS</sequence>
<dbReference type="PANTHER" id="PTHR43464">
    <property type="entry name" value="METHYLTRANSFERASE"/>
    <property type="match status" value="1"/>
</dbReference>
<keyword evidence="2 4" id="KW-0808">Transferase</keyword>
<protein>
    <submittedName>
        <fullName evidence="4">Class I SAM-dependent methyltransferase</fullName>
        <ecNumber evidence="4">2.1.1.-</ecNumber>
    </submittedName>
</protein>
<dbReference type="CDD" id="cd02440">
    <property type="entry name" value="AdoMet_MTases"/>
    <property type="match status" value="1"/>
</dbReference>
<keyword evidence="3" id="KW-0949">S-adenosyl-L-methionine</keyword>
<dbReference type="InterPro" id="IPR029063">
    <property type="entry name" value="SAM-dependent_MTases_sf"/>
</dbReference>
<evidence type="ECO:0000256" key="2">
    <source>
        <dbReference type="ARBA" id="ARBA00022679"/>
    </source>
</evidence>
<dbReference type="SUPFAM" id="SSF53335">
    <property type="entry name" value="S-adenosyl-L-methionine-dependent methyltransferases"/>
    <property type="match status" value="1"/>
</dbReference>
<dbReference type="AlphaFoldDB" id="A0AB39KV56"/>
<reference evidence="4" key="1">
    <citation type="submission" date="2024-06" db="EMBL/GenBank/DDBJ databases">
        <title>Caulobacter inopinatus, sp. nov.</title>
        <authorList>
            <person name="Donachie S.P."/>
        </authorList>
    </citation>
    <scope>NUCLEOTIDE SEQUENCE</scope>
    <source>
        <strain evidence="4">73W</strain>
    </source>
</reference>
<proteinExistence type="predicted"/>
<dbReference type="Pfam" id="PF13489">
    <property type="entry name" value="Methyltransf_23"/>
    <property type="match status" value="1"/>
</dbReference>
<dbReference type="EC" id="2.1.1.-" evidence="4"/>
<organism evidence="4">
    <name type="scientific">Caulobacter sp. 73W</name>
    <dbReference type="NCBI Taxonomy" id="3161137"/>
    <lineage>
        <taxon>Bacteria</taxon>
        <taxon>Pseudomonadati</taxon>
        <taxon>Pseudomonadota</taxon>
        <taxon>Alphaproteobacteria</taxon>
        <taxon>Caulobacterales</taxon>
        <taxon>Caulobacteraceae</taxon>
        <taxon>Caulobacter</taxon>
    </lineage>
</organism>
<dbReference type="Gene3D" id="3.40.50.150">
    <property type="entry name" value="Vaccinia Virus protein VP39"/>
    <property type="match status" value="1"/>
</dbReference>
<dbReference type="EMBL" id="CP158375">
    <property type="protein sequence ID" value="XDO97640.1"/>
    <property type="molecule type" value="Genomic_DNA"/>
</dbReference>
<name>A0AB39KV56_9CAUL</name>
<dbReference type="PANTHER" id="PTHR43464:SF19">
    <property type="entry name" value="UBIQUINONE BIOSYNTHESIS O-METHYLTRANSFERASE, MITOCHONDRIAL"/>
    <property type="match status" value="1"/>
</dbReference>